<name>A0ACC0CRI9_9PEZI</name>
<organism evidence="1 2">
    <name type="scientific">Hypoxylon rubiginosum</name>
    <dbReference type="NCBI Taxonomy" id="110542"/>
    <lineage>
        <taxon>Eukaryota</taxon>
        <taxon>Fungi</taxon>
        <taxon>Dikarya</taxon>
        <taxon>Ascomycota</taxon>
        <taxon>Pezizomycotina</taxon>
        <taxon>Sordariomycetes</taxon>
        <taxon>Xylariomycetidae</taxon>
        <taxon>Xylariales</taxon>
        <taxon>Hypoxylaceae</taxon>
        <taxon>Hypoxylon</taxon>
    </lineage>
</organism>
<protein>
    <submittedName>
        <fullName evidence="1">Uncharacterized protein</fullName>
    </submittedName>
</protein>
<gene>
    <name evidence="1" type="ORF">F4821DRAFT_281339</name>
</gene>
<comment type="caution">
    <text evidence="1">The sequence shown here is derived from an EMBL/GenBank/DDBJ whole genome shotgun (WGS) entry which is preliminary data.</text>
</comment>
<evidence type="ECO:0000313" key="1">
    <source>
        <dbReference type="EMBL" id="KAI6083014.1"/>
    </source>
</evidence>
<evidence type="ECO:0000313" key="2">
    <source>
        <dbReference type="Proteomes" id="UP001497680"/>
    </source>
</evidence>
<keyword evidence="2" id="KW-1185">Reference proteome</keyword>
<dbReference type="Proteomes" id="UP001497680">
    <property type="component" value="Unassembled WGS sequence"/>
</dbReference>
<dbReference type="EMBL" id="MU394359">
    <property type="protein sequence ID" value="KAI6083014.1"/>
    <property type="molecule type" value="Genomic_DNA"/>
</dbReference>
<sequence length="165" mass="17136">MKFSNFTHLLNATGDWVVKNPGKTALYTIGGVAVVAPAVISCPVLSAAGFSANGPVAGSLASLTQAEIGNVVAGSAFATLQSAGMGGYGVSVVNGAVQAGGVVIIAATALTHFMEDEGDDRGDRHDRHDDEDKEREGKKGYNHCNARRLLAQIPTQLIFNLNNLK</sequence>
<reference evidence="1 2" key="1">
    <citation type="journal article" date="2022" name="New Phytol.">
        <title>Ecological generalism drives hyperdiversity of secondary metabolite gene clusters in xylarialean endophytes.</title>
        <authorList>
            <person name="Franco M.E.E."/>
            <person name="Wisecaver J.H."/>
            <person name="Arnold A.E."/>
            <person name="Ju Y.M."/>
            <person name="Slot J.C."/>
            <person name="Ahrendt S."/>
            <person name="Moore L.P."/>
            <person name="Eastman K.E."/>
            <person name="Scott K."/>
            <person name="Konkel Z."/>
            <person name="Mondo S.J."/>
            <person name="Kuo A."/>
            <person name="Hayes R.D."/>
            <person name="Haridas S."/>
            <person name="Andreopoulos B."/>
            <person name="Riley R."/>
            <person name="LaButti K."/>
            <person name="Pangilinan J."/>
            <person name="Lipzen A."/>
            <person name="Amirebrahimi M."/>
            <person name="Yan J."/>
            <person name="Adam C."/>
            <person name="Keymanesh K."/>
            <person name="Ng V."/>
            <person name="Louie K."/>
            <person name="Northen T."/>
            <person name="Drula E."/>
            <person name="Henrissat B."/>
            <person name="Hsieh H.M."/>
            <person name="Youens-Clark K."/>
            <person name="Lutzoni F."/>
            <person name="Miadlikowska J."/>
            <person name="Eastwood D.C."/>
            <person name="Hamelin R.C."/>
            <person name="Grigoriev I.V."/>
            <person name="U'Ren J.M."/>
        </authorList>
    </citation>
    <scope>NUCLEOTIDE SEQUENCE [LARGE SCALE GENOMIC DNA]</scope>
    <source>
        <strain evidence="1 2">ER1909</strain>
    </source>
</reference>
<accession>A0ACC0CRI9</accession>
<proteinExistence type="predicted"/>